<accession>A0A0K6GQ94</accession>
<evidence type="ECO:0000313" key="1">
    <source>
        <dbReference type="EMBL" id="CUA80924.1"/>
    </source>
</evidence>
<reference evidence="2" key="1">
    <citation type="submission" date="2015-08" db="EMBL/GenBank/DDBJ databases">
        <authorList>
            <person name="Varghese N."/>
        </authorList>
    </citation>
    <scope>NUCLEOTIDE SEQUENCE [LARGE SCALE GENOMIC DNA]</scope>
    <source>
        <strain evidence="2">DSM 27374</strain>
    </source>
</reference>
<dbReference type="Proteomes" id="UP000182738">
    <property type="component" value="Unassembled WGS sequence"/>
</dbReference>
<name>A0A0K6GQ94_9BACL</name>
<proteinExistence type="predicted"/>
<dbReference type="RefSeq" id="WP_055441797.1">
    <property type="nucleotide sequence ID" value="NZ_BAABDZ010000014.1"/>
</dbReference>
<organism evidence="1 2">
    <name type="scientific">Anoxybacillus suryakundensis</name>
    <dbReference type="NCBI Taxonomy" id="1325335"/>
    <lineage>
        <taxon>Bacteria</taxon>
        <taxon>Bacillati</taxon>
        <taxon>Bacillota</taxon>
        <taxon>Bacilli</taxon>
        <taxon>Bacillales</taxon>
        <taxon>Anoxybacillaceae</taxon>
        <taxon>Anoxybacillus</taxon>
    </lineage>
</organism>
<dbReference type="EMBL" id="CYGZ01000017">
    <property type="protein sequence ID" value="CUA80924.1"/>
    <property type="molecule type" value="Genomic_DNA"/>
</dbReference>
<evidence type="ECO:0000313" key="2">
    <source>
        <dbReference type="Proteomes" id="UP000182738"/>
    </source>
</evidence>
<dbReference type="STRING" id="1325335.GCA_001418025_02237"/>
<dbReference type="Pfam" id="PF14398">
    <property type="entry name" value="ATPgrasp_YheCD"/>
    <property type="match status" value="2"/>
</dbReference>
<dbReference type="SUPFAM" id="SSF56059">
    <property type="entry name" value="Glutathione synthetase ATP-binding domain-like"/>
    <property type="match status" value="2"/>
</dbReference>
<gene>
    <name evidence="1" type="ORF">Ga0061060_11747</name>
</gene>
<keyword evidence="2" id="KW-1185">Reference proteome</keyword>
<sequence length="892" mass="104604">MIVKLKKQSYVPTNVCYLSKRIYEQLNLQPTTMYHIAFGQTSERAYIHPTDDDAFIIHHALFPHCSIEYKLHIWKTNGTLHVGPMVGVFLNTAYIADFSTDYVEPFIHNHAIASEHAHCLSYFFSIFDIDWEKQTINGYVYVNGQFERRSFPFPHVIYDRGASFQPEQKPLVQHIRTTMRSNPNIKLINELDYLGKWEVYERLRNVPTIRHHLPETVKYKTFTDVLTMIDQHNYVFVKSFYGSRAREVMSIRKKRDTFEVMFVQNDELMIEQMGIEQLKEHVQSFTKHKPFLVQQGVSLMTFQQRPFDIRILMLKNGEGRWEPIYDLINLAEEHSSITTVRDNHEYDFKTIYSSLCETYRSVPSITRLHTFAKHVCEAIEKKFGYFAEIGLDVGIDEAGHIWLIEANSKPEKYPGPNLPLYAKQPARSFLTTLDYATYITIPHEQQSSATLKRGNYSHMTLPKHMHAQLANPEHTHVKIGAFSFVAKCEANDFTDIVELPAHVFEQFDGLLDIETNIKIKGNTVHLGPVIAMFISNGQIRKLKRQQPKFRQVEYAYANKKAKTILYFFSVHDVNFIHQKIYGTFFHEQENIWKQRAFPLPDVLYDRGGGVLQKQIVQSDYIRQQLQAINGIKKINPQHYFDKWETHKKLQKIGDMQRYLPKATLYKDIKTVQHMFHSCDTLYLKDCHGSNGHGVVRIVKQSEQNFIYSYVKDRQLYEANVTSWEALHEAIASFFHHKKIIVQQAIDVITWNERNIDLRATVQRTPDGKLDITSYPVRIGGHRSPITSSQTGSEIYRFEYFFKTYFHYTDEQIETWKRKIDEFLLTCYRSIERIYGTFGEIGIDFAIDKQGKLWFIECNAKPGYDCMYKSYDRETIERTFFNPLAYAKHIAGF</sequence>
<protein>
    <submittedName>
        <fullName evidence="1">YheC/D like ATP-grasp</fullName>
    </submittedName>
</protein>
<dbReference type="Gene3D" id="3.30.470.20">
    <property type="entry name" value="ATP-grasp fold, B domain"/>
    <property type="match status" value="2"/>
</dbReference>
<dbReference type="InterPro" id="IPR026838">
    <property type="entry name" value="YheC/D"/>
</dbReference>
<dbReference type="AlphaFoldDB" id="A0A0K6GQ94"/>